<dbReference type="OrthoDB" id="3267840at2"/>
<evidence type="ECO:0000259" key="3">
    <source>
        <dbReference type="Pfam" id="PF13490"/>
    </source>
</evidence>
<keyword evidence="1" id="KW-0805">Transcription regulation</keyword>
<dbReference type="Pfam" id="PF13490">
    <property type="entry name" value="zf-HC2"/>
    <property type="match status" value="1"/>
</dbReference>
<accession>A0A147KH01</accession>
<sequence>MSCEEPHATPCSEVLDKVYAYLDGELEEANCEEIRQHLEECAPCLQEYGLEEAVKKVLAKCCGCDPAPAGLRTRLMRQLEQARFDMRERETVAE</sequence>
<feature type="domain" description="Putative zinc-finger" evidence="3">
    <location>
        <begin position="11"/>
        <end position="44"/>
    </location>
</feature>
<dbReference type="NCBIfam" id="TIGR03988">
    <property type="entry name" value="antisig_RsrA"/>
    <property type="match status" value="1"/>
</dbReference>
<proteinExistence type="predicted"/>
<dbReference type="Gene3D" id="1.10.10.1320">
    <property type="entry name" value="Anti-sigma factor, zinc-finger domain"/>
    <property type="match status" value="1"/>
</dbReference>
<dbReference type="STRING" id="665004.AC529_11225"/>
<dbReference type="InterPro" id="IPR027383">
    <property type="entry name" value="Znf_put"/>
</dbReference>
<comment type="caution">
    <text evidence="4">The sequence shown here is derived from an EMBL/GenBank/DDBJ whole genome shotgun (WGS) entry which is preliminary data.</text>
</comment>
<evidence type="ECO:0000313" key="5">
    <source>
        <dbReference type="Proteomes" id="UP000074382"/>
    </source>
</evidence>
<evidence type="ECO:0000256" key="1">
    <source>
        <dbReference type="ARBA" id="ARBA00023015"/>
    </source>
</evidence>
<name>A0A147KH01_THECS</name>
<evidence type="ECO:0000256" key="2">
    <source>
        <dbReference type="ARBA" id="ARBA00023163"/>
    </source>
</evidence>
<organism evidence="4 5">
    <name type="scientific">Thermobifida cellulosilytica TB100</name>
    <dbReference type="NCBI Taxonomy" id="665004"/>
    <lineage>
        <taxon>Bacteria</taxon>
        <taxon>Bacillati</taxon>
        <taxon>Actinomycetota</taxon>
        <taxon>Actinomycetes</taxon>
        <taxon>Streptosporangiales</taxon>
        <taxon>Nocardiopsidaceae</taxon>
        <taxon>Thermobifida</taxon>
    </lineage>
</organism>
<protein>
    <submittedName>
        <fullName evidence="4">Anti-sigma factor</fullName>
    </submittedName>
</protein>
<dbReference type="InterPro" id="IPR041916">
    <property type="entry name" value="Anti_sigma_zinc_sf"/>
</dbReference>
<dbReference type="PATRIC" id="fig|665004.4.peg.541"/>
<keyword evidence="2" id="KW-0804">Transcription</keyword>
<dbReference type="Proteomes" id="UP000074382">
    <property type="component" value="Unassembled WGS sequence"/>
</dbReference>
<evidence type="ECO:0000313" key="4">
    <source>
        <dbReference type="EMBL" id="KUP96558.1"/>
    </source>
</evidence>
<dbReference type="InterPro" id="IPR024020">
    <property type="entry name" value="Anit_sigma_mycothiol_RsrA"/>
</dbReference>
<keyword evidence="5" id="KW-1185">Reference proteome</keyword>
<dbReference type="AlphaFoldDB" id="A0A147KH01"/>
<reference evidence="5" key="1">
    <citation type="journal article" date="2017" name="Acta Aliment.">
        <title>Plant polysaccharide degrading enzyme system of Thermpbifida cellulosilytica TB100 revealed by de novo genome project data.</title>
        <authorList>
            <person name="Toth A."/>
            <person name="Baka E."/>
            <person name="Luzics S."/>
            <person name="Bata-Vidacs I."/>
            <person name="Nagy I."/>
            <person name="Balint B."/>
            <person name="Herceg R."/>
            <person name="Olasz F."/>
            <person name="Wilk T."/>
            <person name="Nagy T."/>
            <person name="Kriszt B."/>
            <person name="Nagy I."/>
            <person name="Kukolya J."/>
        </authorList>
    </citation>
    <scope>NUCLEOTIDE SEQUENCE [LARGE SCALE GENOMIC DNA]</scope>
    <source>
        <strain evidence="5">TB100</strain>
    </source>
</reference>
<dbReference type="EMBL" id="LGEM01000088">
    <property type="protein sequence ID" value="KUP96558.1"/>
    <property type="molecule type" value="Genomic_DNA"/>
</dbReference>
<gene>
    <name evidence="4" type="ORF">AC529_11225</name>
</gene>
<dbReference type="RefSeq" id="WP_068753288.1">
    <property type="nucleotide sequence ID" value="NZ_KQ950180.1"/>
</dbReference>